<comment type="caution">
    <text evidence="3">The sequence shown here is derived from an EMBL/GenBank/DDBJ whole genome shotgun (WGS) entry which is preliminary data.</text>
</comment>
<dbReference type="AlphaFoldDB" id="A0A6I3XLG2"/>
<dbReference type="InterPro" id="IPR004175">
    <property type="entry name" value="RNA_CPDase"/>
</dbReference>
<accession>A0A6I3XLG2</accession>
<dbReference type="EMBL" id="WNWM01000002">
    <property type="protein sequence ID" value="MUI14052.1"/>
    <property type="molecule type" value="Genomic_DNA"/>
</dbReference>
<comment type="catalytic activity">
    <reaction evidence="2">
        <text>a 3'-end 2',3'-cyclophospho-ribonucleotide-RNA + H2O = a 3'-end 2'-phospho-ribonucleotide-RNA + H(+)</text>
        <dbReference type="Rhea" id="RHEA:11828"/>
        <dbReference type="Rhea" id="RHEA-COMP:10464"/>
        <dbReference type="Rhea" id="RHEA-COMP:17353"/>
        <dbReference type="ChEBI" id="CHEBI:15377"/>
        <dbReference type="ChEBI" id="CHEBI:15378"/>
        <dbReference type="ChEBI" id="CHEBI:83064"/>
        <dbReference type="ChEBI" id="CHEBI:173113"/>
        <dbReference type="EC" id="3.1.4.58"/>
    </reaction>
</comment>
<comment type="similarity">
    <text evidence="2">Belongs to the 2H phosphoesterase superfamily. ThpR family.</text>
</comment>
<organism evidence="3 4">
    <name type="scientific">Pseudoduganella dura</name>
    <dbReference type="NCBI Taxonomy" id="321982"/>
    <lineage>
        <taxon>Bacteria</taxon>
        <taxon>Pseudomonadati</taxon>
        <taxon>Pseudomonadota</taxon>
        <taxon>Betaproteobacteria</taxon>
        <taxon>Burkholderiales</taxon>
        <taxon>Oxalobacteraceae</taxon>
        <taxon>Telluria group</taxon>
        <taxon>Pseudoduganella</taxon>
    </lineage>
</organism>
<dbReference type="RefSeq" id="WP_155709790.1">
    <property type="nucleotide sequence ID" value="NZ_BMWU01000012.1"/>
</dbReference>
<comment type="function">
    <text evidence="2">Hydrolyzes RNA 2',3'-cyclic phosphodiester to an RNA 2'-phosphomonoester.</text>
</comment>
<reference evidence="3 4" key="1">
    <citation type="submission" date="2019-11" db="EMBL/GenBank/DDBJ databases">
        <title>Draft Genome Sequences of Six Type Strains of the Genus Massilia.</title>
        <authorList>
            <person name="Miess H."/>
            <person name="Frediansyah A."/>
            <person name="Goeker M."/>
            <person name="Gross H."/>
        </authorList>
    </citation>
    <scope>NUCLEOTIDE SEQUENCE [LARGE SCALE GENOMIC DNA]</scope>
    <source>
        <strain evidence="3 4">DSM 17513</strain>
    </source>
</reference>
<sequence>MISNEPEGGPFAGPITGPTRKLFFALWPDEAARAALAALQAPVAGRLTPPDKLHLTLAFLGQVAAGAVPALLDIRDRLDVPTLRLVIDCYGHFARPRIAWAGMTRVPPELVALHEELMRRLEASGFSAATHGVFKPHVTLAREARLAPPEAPATPVAWTVDRVVLVESLPSGRYVPVERQ</sequence>
<dbReference type="NCBIfam" id="TIGR02258">
    <property type="entry name" value="2_5_ligase"/>
    <property type="match status" value="1"/>
</dbReference>
<dbReference type="Gene3D" id="3.90.1140.10">
    <property type="entry name" value="Cyclic phosphodiesterase"/>
    <property type="match status" value="1"/>
</dbReference>
<dbReference type="SUPFAM" id="SSF55144">
    <property type="entry name" value="LigT-like"/>
    <property type="match status" value="1"/>
</dbReference>
<evidence type="ECO:0000313" key="3">
    <source>
        <dbReference type="EMBL" id="MUI14052.1"/>
    </source>
</evidence>
<dbReference type="Pfam" id="PF13563">
    <property type="entry name" value="2_5_RNA_ligase2"/>
    <property type="match status" value="1"/>
</dbReference>
<feature type="short sequence motif" description="HXTX 2" evidence="2">
    <location>
        <begin position="137"/>
        <end position="140"/>
    </location>
</feature>
<feature type="short sequence motif" description="HXTX 1" evidence="2">
    <location>
        <begin position="54"/>
        <end position="57"/>
    </location>
</feature>
<name>A0A6I3XLG2_9BURK</name>
<dbReference type="Proteomes" id="UP000431684">
    <property type="component" value="Unassembled WGS sequence"/>
</dbReference>
<feature type="active site" description="Proton acceptor" evidence="2">
    <location>
        <position position="137"/>
    </location>
</feature>
<gene>
    <name evidence="3" type="primary">thpR</name>
    <name evidence="3" type="ORF">GJV26_16545</name>
</gene>
<dbReference type="GO" id="GO:0004113">
    <property type="term" value="F:2',3'-cyclic-nucleotide 3'-phosphodiesterase activity"/>
    <property type="evidence" value="ECO:0007669"/>
    <property type="project" value="InterPro"/>
</dbReference>
<dbReference type="GO" id="GO:0008664">
    <property type="term" value="F:RNA 2',3'-cyclic 3'-phosphodiesterase activity"/>
    <property type="evidence" value="ECO:0007669"/>
    <property type="project" value="UniProtKB-EC"/>
</dbReference>
<protein>
    <recommendedName>
        <fullName evidence="2">RNA 2',3'-cyclic phosphodiesterase</fullName>
        <shortName evidence="2">RNA 2',3'-CPDase</shortName>
        <ecNumber evidence="2">3.1.4.58</ecNumber>
    </recommendedName>
</protein>
<keyword evidence="1 2" id="KW-0378">Hydrolase</keyword>
<evidence type="ECO:0000256" key="1">
    <source>
        <dbReference type="ARBA" id="ARBA00022801"/>
    </source>
</evidence>
<dbReference type="OrthoDB" id="7061261at2"/>
<dbReference type="InterPro" id="IPR009097">
    <property type="entry name" value="Cyclic_Pdiesterase"/>
</dbReference>
<evidence type="ECO:0000313" key="4">
    <source>
        <dbReference type="Proteomes" id="UP000431684"/>
    </source>
</evidence>
<dbReference type="EC" id="3.1.4.58" evidence="2"/>
<dbReference type="PANTHER" id="PTHR35561">
    <property type="entry name" value="RNA 2',3'-CYCLIC PHOSPHODIESTERASE"/>
    <property type="match status" value="1"/>
</dbReference>
<dbReference type="PANTHER" id="PTHR35561:SF1">
    <property type="entry name" value="RNA 2',3'-CYCLIC PHOSPHODIESTERASE"/>
    <property type="match status" value="1"/>
</dbReference>
<keyword evidence="4" id="KW-1185">Reference proteome</keyword>
<dbReference type="HAMAP" id="MF_01940">
    <property type="entry name" value="RNA_CPDase"/>
    <property type="match status" value="1"/>
</dbReference>
<proteinExistence type="inferred from homology"/>
<feature type="active site" description="Proton donor" evidence="2">
    <location>
        <position position="54"/>
    </location>
</feature>
<evidence type="ECO:0000256" key="2">
    <source>
        <dbReference type="HAMAP-Rule" id="MF_01940"/>
    </source>
</evidence>